<dbReference type="RefSeq" id="WP_243492824.1">
    <property type="nucleotide sequence ID" value="NZ_CP063361.1"/>
</dbReference>
<protein>
    <submittedName>
        <fullName evidence="3">AAA family ATPase</fullName>
    </submittedName>
</protein>
<dbReference type="Proteomes" id="UP000831532">
    <property type="component" value="Chromosome"/>
</dbReference>
<dbReference type="SUPFAM" id="SSF52540">
    <property type="entry name" value="P-loop containing nucleoside triphosphate hydrolases"/>
    <property type="match status" value="1"/>
</dbReference>
<accession>A0ABY4AA82</accession>
<dbReference type="Pfam" id="PF02463">
    <property type="entry name" value="SMC_N"/>
    <property type="match status" value="1"/>
</dbReference>
<dbReference type="PANTHER" id="PTHR32182:SF22">
    <property type="entry name" value="ATP-DEPENDENT ENDONUCLEASE, OLD FAMILY-RELATED"/>
    <property type="match status" value="1"/>
</dbReference>
<dbReference type="InterPro" id="IPR003959">
    <property type="entry name" value="ATPase_AAA_core"/>
</dbReference>
<dbReference type="InterPro" id="IPR003395">
    <property type="entry name" value="RecF/RecN/SMC_N"/>
</dbReference>
<dbReference type="Pfam" id="PF13304">
    <property type="entry name" value="AAA_21"/>
    <property type="match status" value="1"/>
</dbReference>
<dbReference type="EMBL" id="CP063361">
    <property type="protein sequence ID" value="UOD31714.1"/>
    <property type="molecule type" value="Genomic_DNA"/>
</dbReference>
<name>A0ABY4AA82_9BURK</name>
<evidence type="ECO:0000259" key="2">
    <source>
        <dbReference type="Pfam" id="PF13304"/>
    </source>
</evidence>
<dbReference type="PANTHER" id="PTHR32182">
    <property type="entry name" value="DNA REPLICATION AND REPAIR PROTEIN RECF"/>
    <property type="match status" value="1"/>
</dbReference>
<feature type="domain" description="RecF/RecN/SMC N-terminal" evidence="1">
    <location>
        <begin position="1"/>
        <end position="44"/>
    </location>
</feature>
<evidence type="ECO:0000259" key="1">
    <source>
        <dbReference type="Pfam" id="PF02463"/>
    </source>
</evidence>
<reference evidence="3 4" key="1">
    <citation type="submission" date="2020-10" db="EMBL/GenBank/DDBJ databases">
        <title>Genome analysis of Massilia species.</title>
        <authorList>
            <person name="Jung D.-H."/>
        </authorList>
    </citation>
    <scope>NUCLEOTIDE SEQUENCE [LARGE SCALE GENOMIC DNA]</scope>
    <source>
        <strain evidence="4">sipir</strain>
    </source>
</reference>
<gene>
    <name evidence="3" type="ORF">INH39_08550</name>
</gene>
<dbReference type="Gene3D" id="3.40.50.300">
    <property type="entry name" value="P-loop containing nucleotide triphosphate hydrolases"/>
    <property type="match status" value="2"/>
</dbReference>
<evidence type="ECO:0000313" key="3">
    <source>
        <dbReference type="EMBL" id="UOD31714.1"/>
    </source>
</evidence>
<feature type="domain" description="ATPase AAA-type core" evidence="2">
    <location>
        <begin position="292"/>
        <end position="385"/>
    </location>
</feature>
<dbReference type="InterPro" id="IPR027417">
    <property type="entry name" value="P-loop_NTPase"/>
</dbReference>
<organism evidence="3 4">
    <name type="scientific">Massilia violaceinigra</name>
    <dbReference type="NCBI Taxonomy" id="2045208"/>
    <lineage>
        <taxon>Bacteria</taxon>
        <taxon>Pseudomonadati</taxon>
        <taxon>Pseudomonadota</taxon>
        <taxon>Betaproteobacteria</taxon>
        <taxon>Burkholderiales</taxon>
        <taxon>Oxalobacteraceae</taxon>
        <taxon>Telluria group</taxon>
        <taxon>Massilia</taxon>
    </lineage>
</organism>
<sequence length="467" mass="50753">MLTRLKVSGFKSMEAAEVRFGPFTCIAGANGSGKSNLFDAILFLKHLADWPFVEAATRIRNSDRQRASLAALFTRSASGQADLIEFDADLLVGATVKDDFGRVARPKVSFLHYRLGLRYVAASGERPEAIALAYESLDFVPKGEARRRLGFPLSQAFFDSVYLGTSRSDFIYMDAHDPAMVRVRQDGAGAGQPISIPLATAERTILSNINTIDRPTALAARREMQSWSSLHLESSALRQPDDFMAASTVSPSGAHMPATLDRLKKCDAVSSQLARLLPDVKRLSVDVDERRQIKTLFLELVGGVRHEARALSDGTLRFLALAIIGADPQAGGLLCIEEPENGIHPSRIASLLHLLTTMGCDTGEAVGPDNPLRQVIVATHSPLFVQKLPLGDVIVARTYKREGAPLSLFSPVIGTWRDKTGTPLQNDAPVTVAALLDYLDGGPENEHKTDSQAVLQAYRQQLDLAVK</sequence>
<keyword evidence="4" id="KW-1185">Reference proteome</keyword>
<proteinExistence type="predicted"/>
<evidence type="ECO:0000313" key="4">
    <source>
        <dbReference type="Proteomes" id="UP000831532"/>
    </source>
</evidence>